<dbReference type="InterPro" id="IPR016130">
    <property type="entry name" value="Tyr_Pase_AS"/>
</dbReference>
<dbReference type="OrthoDB" id="1188001at2"/>
<dbReference type="RefSeq" id="WP_010844313.1">
    <property type="nucleotide sequence ID" value="NZ_AQPW01000033.1"/>
</dbReference>
<dbReference type="PATRIC" id="fig|1316928.3.peg.3969"/>
<dbReference type="InterPro" id="IPR026893">
    <property type="entry name" value="Tyr/Ser_Pase_IphP-type"/>
</dbReference>
<gene>
    <name evidence="1" type="ORF">GTC6_19635</name>
</gene>
<dbReference type="Gene3D" id="3.90.190.10">
    <property type="entry name" value="Protein tyrosine phosphatase superfamily"/>
    <property type="match status" value="1"/>
</dbReference>
<dbReference type="Pfam" id="PF13350">
    <property type="entry name" value="Y_phosphatase3"/>
    <property type="match status" value="1"/>
</dbReference>
<proteinExistence type="predicted"/>
<sequence>MSTTIDLEPSAPVNLRDLGGIPIEGGVLRTGLAIRTDDLAYVTDQIAEQLTADGLTAIIDLRSPREVAATGRGPLARFPVAYHHLPLIANVADSMAANTPTLGHEAMGQMYVGMVEGAAPHLVTALNVIAHTPGTTAFHCAAGRDRTGVLAAMLLLTLGASDDDIAADYARTGDNMVAILARINPVMGAMWKALGVDHEAQDIAALLDGSMEVSIRLLLAVLRERHGDALHPLRAAGLSNDTIGRLRQRALGE</sequence>
<accession>R7Y5M5</accession>
<dbReference type="Proteomes" id="UP000013569">
    <property type="component" value="Unassembled WGS sequence"/>
</dbReference>
<evidence type="ECO:0000313" key="1">
    <source>
        <dbReference type="EMBL" id="EON31004.1"/>
    </source>
</evidence>
<protein>
    <submittedName>
        <fullName evidence="1">Transcriptional regulator</fullName>
    </submittedName>
</protein>
<organism evidence="1 2">
    <name type="scientific">Gordonia terrae C-6</name>
    <dbReference type="NCBI Taxonomy" id="1316928"/>
    <lineage>
        <taxon>Bacteria</taxon>
        <taxon>Bacillati</taxon>
        <taxon>Actinomycetota</taxon>
        <taxon>Actinomycetes</taxon>
        <taxon>Mycobacteriales</taxon>
        <taxon>Gordoniaceae</taxon>
        <taxon>Gordonia</taxon>
    </lineage>
</organism>
<dbReference type="InterPro" id="IPR029021">
    <property type="entry name" value="Prot-tyrosine_phosphatase-like"/>
</dbReference>
<dbReference type="PROSITE" id="PS00383">
    <property type="entry name" value="TYR_PHOSPHATASE_1"/>
    <property type="match status" value="1"/>
</dbReference>
<name>R7Y5M5_9ACTN</name>
<reference evidence="1 2" key="1">
    <citation type="journal article" date="2013" name="Genome Announc.">
        <title>Draft Genome Sequence of a Benzothiophene-Desulfurizing Bacterium, Gordona terrae Strain C-6.</title>
        <authorList>
            <person name="Wang W."/>
            <person name="Ma T."/>
            <person name="Ren Y."/>
            <person name="Li G."/>
        </authorList>
    </citation>
    <scope>NUCLEOTIDE SEQUENCE [LARGE SCALE GENOMIC DNA]</scope>
    <source>
        <strain evidence="1 2">C-6</strain>
    </source>
</reference>
<comment type="caution">
    <text evidence="1">The sequence shown here is derived from an EMBL/GenBank/DDBJ whole genome shotgun (WGS) entry which is preliminary data.</text>
</comment>
<dbReference type="AlphaFoldDB" id="R7Y5M5"/>
<evidence type="ECO:0000313" key="2">
    <source>
        <dbReference type="Proteomes" id="UP000013569"/>
    </source>
</evidence>
<dbReference type="SUPFAM" id="SSF52799">
    <property type="entry name" value="(Phosphotyrosine protein) phosphatases II"/>
    <property type="match status" value="1"/>
</dbReference>
<dbReference type="EMBL" id="AQPW01000033">
    <property type="protein sequence ID" value="EON31004.1"/>
    <property type="molecule type" value="Genomic_DNA"/>
</dbReference>
<dbReference type="GO" id="GO:0004721">
    <property type="term" value="F:phosphoprotein phosphatase activity"/>
    <property type="evidence" value="ECO:0007669"/>
    <property type="project" value="InterPro"/>
</dbReference>